<accession>A0ABY2MRR2</accession>
<keyword evidence="2" id="KW-1185">Reference proteome</keyword>
<gene>
    <name evidence="1" type="ORF">EHQ60_03905</name>
</gene>
<proteinExistence type="predicted"/>
<evidence type="ECO:0000313" key="1">
    <source>
        <dbReference type="EMBL" id="TGL73703.1"/>
    </source>
</evidence>
<dbReference type="RefSeq" id="WP_135603420.1">
    <property type="nucleotide sequence ID" value="NZ_RQGI01000012.1"/>
</dbReference>
<reference evidence="2" key="1">
    <citation type="journal article" date="2019" name="PLoS Negl. Trop. Dis.">
        <title>Revisiting the worldwide diversity of Leptospira species in the environment.</title>
        <authorList>
            <person name="Vincent A.T."/>
            <person name="Schiettekatte O."/>
            <person name="Bourhy P."/>
            <person name="Veyrier F.J."/>
            <person name="Picardeau M."/>
        </authorList>
    </citation>
    <scope>NUCLEOTIDE SEQUENCE [LARGE SCALE GENOMIC DNA]</scope>
    <source>
        <strain evidence="2">201702449</strain>
    </source>
</reference>
<dbReference type="EMBL" id="RQGI01000012">
    <property type="protein sequence ID" value="TGL73703.1"/>
    <property type="molecule type" value="Genomic_DNA"/>
</dbReference>
<protein>
    <recommendedName>
        <fullName evidence="3">Outer membrane protein beta-barrel domain-containing protein</fullName>
    </recommendedName>
</protein>
<name>A0ABY2MRR2_9LEPT</name>
<evidence type="ECO:0000313" key="2">
    <source>
        <dbReference type="Proteomes" id="UP000297352"/>
    </source>
</evidence>
<organism evidence="1 2">
    <name type="scientific">Leptospira levettii</name>
    <dbReference type="NCBI Taxonomy" id="2023178"/>
    <lineage>
        <taxon>Bacteria</taxon>
        <taxon>Pseudomonadati</taxon>
        <taxon>Spirochaetota</taxon>
        <taxon>Spirochaetia</taxon>
        <taxon>Leptospirales</taxon>
        <taxon>Leptospiraceae</taxon>
        <taxon>Leptospira</taxon>
    </lineage>
</organism>
<sequence>MKNLIKVTFLFLIFTFPVLPESFIQKQERFRAETKYSTFIGTNYLANSLLDAFLSVTYTLNSSFEIGGSIQFSKSNNFDEIGVLPIAGYKTYTKKTENSGKIFLNYFILELPFFFNLSIGYLPNVTSGLKYMFYENKQNAEPVFNFNNSEFSLEPTFYISPGLGYKLIFDGDYFFYFSVGSMYFNKREVSKNYSVLSSSYQNINQEILIYSQTNLFRDQIMNSVFKNYDTRIETYNEFGFGLIFKYASGHG</sequence>
<dbReference type="Proteomes" id="UP000297352">
    <property type="component" value="Unassembled WGS sequence"/>
</dbReference>
<evidence type="ECO:0008006" key="3">
    <source>
        <dbReference type="Google" id="ProtNLM"/>
    </source>
</evidence>
<comment type="caution">
    <text evidence="1">The sequence shown here is derived from an EMBL/GenBank/DDBJ whole genome shotgun (WGS) entry which is preliminary data.</text>
</comment>